<dbReference type="SUPFAM" id="SSF140718">
    <property type="entry name" value="Mediator hinge subcomplex-like"/>
    <property type="match status" value="1"/>
</dbReference>
<protein>
    <recommendedName>
        <fullName evidence="3 8">Mediator of RNA polymerase II transcription subunit 7</fullName>
    </recommendedName>
</protein>
<dbReference type="OrthoDB" id="10253553at2759"/>
<comment type="subunit">
    <text evidence="8">Component of the Mediator complex.</text>
</comment>
<comment type="similarity">
    <text evidence="2 8">Belongs to the Mediator complex subunit 7 family.</text>
</comment>
<evidence type="ECO:0000256" key="6">
    <source>
        <dbReference type="ARBA" id="ARBA00023163"/>
    </source>
</evidence>
<evidence type="ECO:0000256" key="3">
    <source>
        <dbReference type="ARBA" id="ARBA00020631"/>
    </source>
</evidence>
<evidence type="ECO:0000256" key="2">
    <source>
        <dbReference type="ARBA" id="ARBA00009994"/>
    </source>
</evidence>
<dbReference type="Proteomes" id="UP000092321">
    <property type="component" value="Unassembled WGS sequence"/>
</dbReference>
<evidence type="ECO:0000256" key="8">
    <source>
        <dbReference type="RuleBase" id="RU364060"/>
    </source>
</evidence>
<keyword evidence="5 8" id="KW-0010">Activator</keyword>
<sequence length="262" mass="30890">MSEQQQTAVSATASNISSLYPDPPMYYKLFTQENITKFNDKNENNKDLQFLDVYDKIIENENLLKNDNVTYKATNEVSRNFYKQTRNLIIKKEKEEQEEAEEEENIDYFIPPNIPEDDGLEQFSMFGNLWNIKDTLPDLGPIQLFPKQTEETEENDESKKLLDKKKELKKLTKSLLLNFLLLITNLSVDTDLKLDPDSKENHLEHIRVILMNIHHLLNEYRPHQVKENFILLLEEQISYKKLEIENIINVISEVKKELSELI</sequence>
<dbReference type="AlphaFoldDB" id="A0A1B7T9D7"/>
<dbReference type="Gene3D" id="6.10.140.200">
    <property type="match status" value="1"/>
</dbReference>
<comment type="caution">
    <text evidence="9">The sequence shown here is derived from an EMBL/GenBank/DDBJ whole genome shotgun (WGS) entry which is preliminary data.</text>
</comment>
<evidence type="ECO:0000256" key="1">
    <source>
        <dbReference type="ARBA" id="ARBA00004123"/>
    </source>
</evidence>
<dbReference type="Pfam" id="PF05983">
    <property type="entry name" value="Med7"/>
    <property type="match status" value="1"/>
</dbReference>
<gene>
    <name evidence="9" type="ORF">HANVADRAFT_75379</name>
</gene>
<evidence type="ECO:0000313" key="9">
    <source>
        <dbReference type="EMBL" id="OBA25344.1"/>
    </source>
</evidence>
<proteinExistence type="inferred from homology"/>
<keyword evidence="10" id="KW-1185">Reference proteome</keyword>
<dbReference type="InterPro" id="IPR009244">
    <property type="entry name" value="Mediatior_Med7"/>
</dbReference>
<dbReference type="GO" id="GO:0016592">
    <property type="term" value="C:mediator complex"/>
    <property type="evidence" value="ECO:0007669"/>
    <property type="project" value="InterPro"/>
</dbReference>
<dbReference type="InterPro" id="IPR037212">
    <property type="entry name" value="Med7/Med21-like"/>
</dbReference>
<dbReference type="PANTHER" id="PTHR21428:SF11">
    <property type="entry name" value="MEDIATOR OF RNA POLYMERASE II TRANSCRIPTION SUBUNIT 7"/>
    <property type="match status" value="1"/>
</dbReference>
<name>A0A1B7T9D7_9ASCO</name>
<accession>A0A1B7T9D7</accession>
<comment type="function">
    <text evidence="8">Component of the Mediator complex, a coactivator involved in the regulated transcription of nearly all RNA polymerase II-dependent genes. Mediator functions as a bridge to convey information from gene-specific regulatory proteins to the basal RNA polymerase II transcription machinery.</text>
</comment>
<organism evidence="9 10">
    <name type="scientific">Hanseniaspora valbyensis NRRL Y-1626</name>
    <dbReference type="NCBI Taxonomy" id="766949"/>
    <lineage>
        <taxon>Eukaryota</taxon>
        <taxon>Fungi</taxon>
        <taxon>Dikarya</taxon>
        <taxon>Ascomycota</taxon>
        <taxon>Saccharomycotina</taxon>
        <taxon>Saccharomycetes</taxon>
        <taxon>Saccharomycodales</taxon>
        <taxon>Saccharomycodaceae</taxon>
        <taxon>Hanseniaspora</taxon>
    </lineage>
</organism>
<evidence type="ECO:0000313" key="10">
    <source>
        <dbReference type="Proteomes" id="UP000092321"/>
    </source>
</evidence>
<dbReference type="EMBL" id="LXPE01000136">
    <property type="protein sequence ID" value="OBA25344.1"/>
    <property type="molecule type" value="Genomic_DNA"/>
</dbReference>
<comment type="subcellular location">
    <subcellularLocation>
        <location evidence="1 8">Nucleus</location>
    </subcellularLocation>
</comment>
<dbReference type="GO" id="GO:0003712">
    <property type="term" value="F:transcription coregulator activity"/>
    <property type="evidence" value="ECO:0007669"/>
    <property type="project" value="InterPro"/>
</dbReference>
<dbReference type="Gene3D" id="6.10.140.1520">
    <property type="match status" value="1"/>
</dbReference>
<keyword evidence="4 8" id="KW-0805">Transcription regulation</keyword>
<reference evidence="10" key="1">
    <citation type="journal article" date="2016" name="Proc. Natl. Acad. Sci. U.S.A.">
        <title>Comparative genomics of biotechnologically important yeasts.</title>
        <authorList>
            <person name="Riley R."/>
            <person name="Haridas S."/>
            <person name="Wolfe K.H."/>
            <person name="Lopes M.R."/>
            <person name="Hittinger C.T."/>
            <person name="Goeker M."/>
            <person name="Salamov A.A."/>
            <person name="Wisecaver J.H."/>
            <person name="Long T.M."/>
            <person name="Calvey C.H."/>
            <person name="Aerts A.L."/>
            <person name="Barry K.W."/>
            <person name="Choi C."/>
            <person name="Clum A."/>
            <person name="Coughlan A.Y."/>
            <person name="Deshpande S."/>
            <person name="Douglass A.P."/>
            <person name="Hanson S.J."/>
            <person name="Klenk H.-P."/>
            <person name="LaButti K.M."/>
            <person name="Lapidus A."/>
            <person name="Lindquist E.A."/>
            <person name="Lipzen A.M."/>
            <person name="Meier-Kolthoff J.P."/>
            <person name="Ohm R.A."/>
            <person name="Otillar R.P."/>
            <person name="Pangilinan J.L."/>
            <person name="Peng Y."/>
            <person name="Rokas A."/>
            <person name="Rosa C.A."/>
            <person name="Scheuner C."/>
            <person name="Sibirny A.A."/>
            <person name="Slot J.C."/>
            <person name="Stielow J.B."/>
            <person name="Sun H."/>
            <person name="Kurtzman C.P."/>
            <person name="Blackwell M."/>
            <person name="Grigoriev I.V."/>
            <person name="Jeffries T.W."/>
        </authorList>
    </citation>
    <scope>NUCLEOTIDE SEQUENCE [LARGE SCALE GENOMIC DNA]</scope>
    <source>
        <strain evidence="10">NRRL Y-1626</strain>
    </source>
</reference>
<evidence type="ECO:0000256" key="5">
    <source>
        <dbReference type="ARBA" id="ARBA00023159"/>
    </source>
</evidence>
<dbReference type="InterPro" id="IPR044888">
    <property type="entry name" value="Mediatior_Med7_sf"/>
</dbReference>
<evidence type="ECO:0000256" key="4">
    <source>
        <dbReference type="ARBA" id="ARBA00023015"/>
    </source>
</evidence>
<keyword evidence="6 8" id="KW-0804">Transcription</keyword>
<evidence type="ECO:0000256" key="7">
    <source>
        <dbReference type="ARBA" id="ARBA00023242"/>
    </source>
</evidence>
<dbReference type="PANTHER" id="PTHR21428">
    <property type="entry name" value="MEDIATOR OF RNA POLYMERASE II TRANSCRIPTION SUBUNIT 7"/>
    <property type="match status" value="1"/>
</dbReference>
<keyword evidence="7 8" id="KW-0539">Nucleus</keyword>
<dbReference type="GO" id="GO:0070847">
    <property type="term" value="C:core mediator complex"/>
    <property type="evidence" value="ECO:0007669"/>
    <property type="project" value="TreeGrafter"/>
</dbReference>
<dbReference type="GO" id="GO:0006357">
    <property type="term" value="P:regulation of transcription by RNA polymerase II"/>
    <property type="evidence" value="ECO:0007669"/>
    <property type="project" value="InterPro"/>
</dbReference>